<dbReference type="OrthoDB" id="1298440at2759"/>
<protein>
    <submittedName>
        <fullName evidence="4">Transposon, En/Spm-like protein</fullName>
    </submittedName>
</protein>
<dbReference type="InterPro" id="IPR025452">
    <property type="entry name" value="DUF4218"/>
</dbReference>
<evidence type="ECO:0000256" key="1">
    <source>
        <dbReference type="SAM" id="MobiDB-lite"/>
    </source>
</evidence>
<feature type="domain" description="DUF4218" evidence="2">
    <location>
        <begin position="389"/>
        <end position="497"/>
    </location>
</feature>
<reference evidence="4 5" key="1">
    <citation type="submission" date="2013-09" db="EMBL/GenBank/DDBJ databases">
        <title>Corchorus capsularis genome sequencing.</title>
        <authorList>
            <person name="Alam M."/>
            <person name="Haque M.S."/>
            <person name="Islam M.S."/>
            <person name="Emdad E.M."/>
            <person name="Islam M.M."/>
            <person name="Ahmed B."/>
            <person name="Halim A."/>
            <person name="Hossen Q.M.M."/>
            <person name="Hossain M.Z."/>
            <person name="Ahmed R."/>
            <person name="Khan M.M."/>
            <person name="Islam R."/>
            <person name="Rashid M.M."/>
            <person name="Khan S.A."/>
            <person name="Rahman M.S."/>
            <person name="Alam M."/>
        </authorList>
    </citation>
    <scope>NUCLEOTIDE SEQUENCE [LARGE SCALE GENOMIC DNA]</scope>
    <source>
        <strain evidence="5">cv. CVL-1</strain>
        <tissue evidence="4">Whole seedling</tissue>
    </source>
</reference>
<feature type="compositionally biased region" description="Acidic residues" evidence="1">
    <location>
        <begin position="64"/>
        <end position="83"/>
    </location>
</feature>
<keyword evidence="5" id="KW-1185">Reference proteome</keyword>
<evidence type="ECO:0000259" key="3">
    <source>
        <dbReference type="Pfam" id="PF13963"/>
    </source>
</evidence>
<feature type="region of interest" description="Disordered" evidence="1">
    <location>
        <begin position="60"/>
        <end position="92"/>
    </location>
</feature>
<accession>A0A1R3H596</accession>
<dbReference type="InterPro" id="IPR029480">
    <property type="entry name" value="Transpos_assoc"/>
</dbReference>
<dbReference type="PANTHER" id="PTHR48258">
    <property type="entry name" value="DUF4218 DOMAIN-CONTAINING PROTEIN-RELATED"/>
    <property type="match status" value="1"/>
</dbReference>
<feature type="domain" description="Transposase-associated" evidence="3">
    <location>
        <begin position="2"/>
        <end position="61"/>
    </location>
</feature>
<organism evidence="4 5">
    <name type="scientific">Corchorus capsularis</name>
    <name type="common">Jute</name>
    <dbReference type="NCBI Taxonomy" id="210143"/>
    <lineage>
        <taxon>Eukaryota</taxon>
        <taxon>Viridiplantae</taxon>
        <taxon>Streptophyta</taxon>
        <taxon>Embryophyta</taxon>
        <taxon>Tracheophyta</taxon>
        <taxon>Spermatophyta</taxon>
        <taxon>Magnoliopsida</taxon>
        <taxon>eudicotyledons</taxon>
        <taxon>Gunneridae</taxon>
        <taxon>Pentapetalae</taxon>
        <taxon>rosids</taxon>
        <taxon>malvids</taxon>
        <taxon>Malvales</taxon>
        <taxon>Malvaceae</taxon>
        <taxon>Grewioideae</taxon>
        <taxon>Apeibeae</taxon>
        <taxon>Corchorus</taxon>
    </lineage>
</organism>
<dbReference type="EMBL" id="AWWV01012634">
    <property type="protein sequence ID" value="OMO65396.1"/>
    <property type="molecule type" value="Genomic_DNA"/>
</dbReference>
<dbReference type="Gramene" id="OMO65396">
    <property type="protein sequence ID" value="OMO65396"/>
    <property type="gene ID" value="CCACVL1_21537"/>
</dbReference>
<gene>
    <name evidence="4" type="ORF">CCACVL1_21537</name>
</gene>
<dbReference type="PANTHER" id="PTHR48258:SF7">
    <property type="entry name" value="DUF4216 DOMAIN-CONTAINING PROTEIN"/>
    <property type="match status" value="1"/>
</dbReference>
<sequence length="690" mass="79724">MKKGVNDFLDFTFRHLDESRAVRCPCKKCNNVNYEMRKEIHDYLIVNRINRTYQRWCHHGEPLSDSDDDSNDESGDEPDDENEETNKEDGTSKMLHDFGCAQLTNDTVVGGSSDIPDEVVDDPARSCSSDPNEEAAKFYRLLEEFEQELYPGCERSSTLSFIVEVLNLKCLYGLSANVIDGIAKYMRWHKEKPSTDESMAHPVDYPDWKSFDAVHPSFAADARSVRLGLATPGNDIDVYLEPLIDELKCLWDVGVETYDAFSKGNFQFRAALLWTINDFPAYDNLSGWSTKGKLACPNCNLETSSRRLQHGRKTCYLGHHRFLLIKHSWRKNAKAFDGMVKFGKLPKKTKRGDDQLLGNWRKNSIFCELPYWSSLKLWHNLDVMYIEKNVSCALLERLEKAIPLILCKLEKIFPPSFFDIMVHLTIHLVTEAKHAGLVQFRWMYAVERFLRRLKSYVRNKARPEGSIAEACIVEECVNICSRYLDKTETRLNRVGRNYEGSDDRCHSRLQVFSKVGKPLLGNAYEELSLSGWAQARMYVLENCEEIRNFVEKHKEELKMADPRNIERRHRKEFSQWFEKYAIKLHNEGSELANDLIFRERVHCYKSILLNGWRFNTRDRELQLKSQNSGIFVKGDDSTGDDDVVSLDRSDLATTVVEGNSVNINIRGVEEEDGDEKMMMNLCLPMIMMMG</sequence>
<proteinExistence type="predicted"/>
<dbReference type="OMA" id="CIVEECV"/>
<dbReference type="Proteomes" id="UP000188268">
    <property type="component" value="Unassembled WGS sequence"/>
</dbReference>
<name>A0A1R3H596_COCAP</name>
<dbReference type="Pfam" id="PF02992">
    <property type="entry name" value="Transposase_21"/>
    <property type="match status" value="1"/>
</dbReference>
<evidence type="ECO:0000313" key="5">
    <source>
        <dbReference type="Proteomes" id="UP000188268"/>
    </source>
</evidence>
<dbReference type="Pfam" id="PF13960">
    <property type="entry name" value="DUF4218"/>
    <property type="match status" value="1"/>
</dbReference>
<dbReference type="Pfam" id="PF13963">
    <property type="entry name" value="Transpos_assoc"/>
    <property type="match status" value="1"/>
</dbReference>
<dbReference type="AlphaFoldDB" id="A0A1R3H596"/>
<dbReference type="InterPro" id="IPR004242">
    <property type="entry name" value="Transposase_21"/>
</dbReference>
<evidence type="ECO:0000259" key="2">
    <source>
        <dbReference type="Pfam" id="PF13960"/>
    </source>
</evidence>
<evidence type="ECO:0000313" key="4">
    <source>
        <dbReference type="EMBL" id="OMO65396.1"/>
    </source>
</evidence>
<comment type="caution">
    <text evidence="4">The sequence shown here is derived from an EMBL/GenBank/DDBJ whole genome shotgun (WGS) entry which is preliminary data.</text>
</comment>